<evidence type="ECO:0000313" key="4">
    <source>
        <dbReference type="EMBL" id="MDF2095108.1"/>
    </source>
</evidence>
<evidence type="ECO:0000256" key="2">
    <source>
        <dbReference type="ARBA" id="ARBA00022840"/>
    </source>
</evidence>
<comment type="caution">
    <text evidence="4">The sequence shown here is derived from an EMBL/GenBank/DDBJ whole genome shotgun (WGS) entry which is preliminary data.</text>
</comment>
<dbReference type="Gene3D" id="3.40.50.12780">
    <property type="entry name" value="N-terminal domain of ligase-like"/>
    <property type="match status" value="1"/>
</dbReference>
<evidence type="ECO:0000259" key="3">
    <source>
        <dbReference type="Pfam" id="PF00501"/>
    </source>
</evidence>
<name>A0ABT5YJM5_9PROT</name>
<proteinExistence type="predicted"/>
<dbReference type="PANTHER" id="PTHR43272">
    <property type="entry name" value="LONG-CHAIN-FATTY-ACID--COA LIGASE"/>
    <property type="match status" value="1"/>
</dbReference>
<protein>
    <submittedName>
        <fullName evidence="4">AMP-dependent synthetase/ligase</fullName>
    </submittedName>
</protein>
<evidence type="ECO:0000313" key="5">
    <source>
        <dbReference type="Proteomes" id="UP001215503"/>
    </source>
</evidence>
<keyword evidence="5" id="KW-1185">Reference proteome</keyword>
<dbReference type="PANTHER" id="PTHR43272:SF33">
    <property type="entry name" value="AMP-BINDING DOMAIN-CONTAINING PROTEIN-RELATED"/>
    <property type="match status" value="1"/>
</dbReference>
<dbReference type="SUPFAM" id="SSF56801">
    <property type="entry name" value="Acetyl-CoA synthetase-like"/>
    <property type="match status" value="1"/>
</dbReference>
<sequence length="595" mass="65550">MDYTNAANLPAVFFEQAERLDSRPFLWAKREGRYQPWTWAEVAAEVCRVAAGLSMFGVTAGDRVLLVSENRPEWFIADFAIMALGAITVPAYTTNRAGDHRHILADSGACCAIVSTAQLAAPLCEALPDTPDCRHLVTMDEAAALDGPWSNHAWGALAGPEEATAEIVKAASNIARHELACIIYTSGTGGAPKGVMLSHGNILANCLSAYDLLNEYGIGEEVFLSFLPLSHSYEHTAGHIFPVTIAAQIYYAEGVETLLTNLAEAQPTIMTAVPRLYEAMYQRIHRGLRKEPTFKQWLFAAAERIGRKRYADPNSLTLWERIFDLALERLVRDKVRQRFGGRLKAMISGGAPLNPEIGLFFHALGLRILQGYGQTEASPVVSANRPFKIKMHSVGPPLKGVEVALGEDGEILVRGELVMQGYWRDEAATQATLRDGWLHTGDIGSIDADGYISITDRKKDIIVLSGGDNISPARVEGKLSLQPEIGQVMVMGDRRPHLVALIVPDETWLQEWARSNGKRGDLEALFDDSSLRKSISEAVERVNGEVSNMEKVRRFLIAPEPFSVHNGMITPTLKVRRHAVRAAFGEKLEALYERR</sequence>
<accession>A0ABT5YJM5</accession>
<dbReference type="InterPro" id="IPR042099">
    <property type="entry name" value="ANL_N_sf"/>
</dbReference>
<dbReference type="EMBL" id="JARHUD010000002">
    <property type="protein sequence ID" value="MDF2095108.1"/>
    <property type="molecule type" value="Genomic_DNA"/>
</dbReference>
<gene>
    <name evidence="4" type="ORF">P2G67_03865</name>
</gene>
<feature type="domain" description="AMP-dependent synthetase/ligase" evidence="3">
    <location>
        <begin position="13"/>
        <end position="423"/>
    </location>
</feature>
<dbReference type="RefSeq" id="WP_275820215.1">
    <property type="nucleotide sequence ID" value="NZ_JARHUD010000002.1"/>
</dbReference>
<dbReference type="Pfam" id="PF23562">
    <property type="entry name" value="AMP-binding_C_3"/>
    <property type="match status" value="1"/>
</dbReference>
<keyword evidence="1" id="KW-0547">Nucleotide-binding</keyword>
<dbReference type="Proteomes" id="UP001215503">
    <property type="component" value="Unassembled WGS sequence"/>
</dbReference>
<dbReference type="InterPro" id="IPR000873">
    <property type="entry name" value="AMP-dep_synth/lig_dom"/>
</dbReference>
<organism evidence="4 5">
    <name type="scientific">Aquibaculum arenosum</name>
    <dbReference type="NCBI Taxonomy" id="3032591"/>
    <lineage>
        <taxon>Bacteria</taxon>
        <taxon>Pseudomonadati</taxon>
        <taxon>Pseudomonadota</taxon>
        <taxon>Alphaproteobacteria</taxon>
        <taxon>Rhodospirillales</taxon>
        <taxon>Rhodovibrionaceae</taxon>
        <taxon>Aquibaculum</taxon>
    </lineage>
</organism>
<dbReference type="CDD" id="cd05907">
    <property type="entry name" value="VL_LC_FACS_like"/>
    <property type="match status" value="1"/>
</dbReference>
<dbReference type="Pfam" id="PF00501">
    <property type="entry name" value="AMP-binding"/>
    <property type="match status" value="1"/>
</dbReference>
<evidence type="ECO:0000256" key="1">
    <source>
        <dbReference type="ARBA" id="ARBA00022741"/>
    </source>
</evidence>
<reference evidence="4 5" key="1">
    <citation type="submission" date="2023-03" db="EMBL/GenBank/DDBJ databases">
        <title>Fodinicurvata sp. CAU 1616 isolated from sea sendiment.</title>
        <authorList>
            <person name="Kim W."/>
        </authorList>
    </citation>
    <scope>NUCLEOTIDE SEQUENCE [LARGE SCALE GENOMIC DNA]</scope>
    <source>
        <strain evidence="4 5">CAU 1616</strain>
    </source>
</reference>
<keyword evidence="2" id="KW-0067">ATP-binding</keyword>